<feature type="region of interest" description="Disordered" evidence="1">
    <location>
        <begin position="1543"/>
        <end position="1576"/>
    </location>
</feature>
<feature type="compositionally biased region" description="Basic and acidic residues" evidence="1">
    <location>
        <begin position="487"/>
        <end position="501"/>
    </location>
</feature>
<feature type="compositionally biased region" description="Acidic residues" evidence="1">
    <location>
        <begin position="1903"/>
        <end position="1925"/>
    </location>
</feature>
<sequence>MAKHKRLKPIREYLFDKGEMIEQMFSSIPIVEVRNMVPMKLQGMPLHELKAECLVELLEMSDREIMNILEGKKSREEPSSSESDSGGVVVISDDEKRVKKERRSNWRPTLRKEESEGSSTERSSSNKKKKNKRKSKEKDDTKGRKKIKMESRKPTPSHSKDVPMKKEVSVKKIVAKVPERPKPPVGEVVVLDDISSEEDVSEVAIQEDVAKEGGKKTGEKSLLDLLELEMRARAIRSLLKKEEETQAQKILSEYQDEPDDLIPVEVAPPQVDLLSDSDEESNLVMKQELSVQQSAIKCLELEVEGDTLLSKDGGLDSLLGIEKDETSDVVEMIEVDELSIDSAQVNSSRQSPPAITALKQSDTSKSIEFVEETKSLGLKDASMHREIIVKIEEDIDEPNQHRKTEFLTVNSTLDSAQHSSKIQKKSANLKKSSAISNTVEIQTQQLVTSQAEIVKLKDLSHKKPLLSGEETSYSVMPNSKSSAQQADDERNNSVSVKKEPETPGYDNVFAAGKVEGKENVENVTSKTLMNVELKMSPSTTEGVDNTKEATVNAQKVCNMKSGGASVISDPAVSSVESNKPQSISAGFDSNFDEEVLDYDYDLPLMNSLRQPCVRSSPSDVGNLVLADEKMSRLVDVSSSKMPIPFELEAVTLSDDDEPDSIQPAEVKVLNQDKCDSTLDSSKERRLSEQCTSKSVCNSTQGINFLVRDALGSPELSQKTTVESQERAKIVESLDLVQGERCRVDGTINAIESASQESENLAETSIFDGRSSKITTPKVNKEVLDLENYQDSNSVQSTELMISDKVKNYCTSLGAKDKQIPPECFSEGITNESQKHGHFLVIDSLDSQEATTPGSTLDSPDSTKDPISSQMDGKAVIYSDLDCQEASKSPGSQLRETNTGGQNLVDKKASEMARSHSSASLLIKDAGKEEERSKLGEKNHDPVDEVASTQCNIIEEQHFLVDAALDSPNAERSKTKTLDQEPSELYLNVDSDVLRKRDSPLSSQNQKPGIKNLGIERDCGVYVTTEIFASNRDGHFSDDKAVESLKSGTSVTNQECLDYEVRNKESILGGADFISAVTRTQKNIPKGKIDSSIASSSLCVASINLKGQGKDTRPFENETTAFVGCNSIEIQKSVRLTNGQAVSQTNSLNNASHESLTMDCILVSSEGEDELNGVSGKNLVESIACSSKTIPACDDPSYQCASQRHPIRGSLLSVSTSSCDVLISSDDHSSHEIPCLKKILSNEGDPCRKFPSSRAIESTCEPSQPSLTVVERRGCGGPEPDEPPPGKINQENQTFPGIEHHESPCVSPAPSSIMKTSRFPIVVQDVQAEKEPSQPTNQLPLLGLHANRSGTVNDNSEIIEIDDDDSANIYSEKKPITLEAKSGVDSTPQQGDSGPTSDSSLVLIKQRNCNSDVEKQTCDGHDYWEETASPHMTTFSSPAPPTNPSNLEPTQSLVGLGEGIQTNLSETMKNNSEVIEIDDETSAHPGSSRGREPITHQDLEDSALQKGNSCPTSDTTSITKTSILEQTKPFSACLDQLEEGNSNSGFAVTREESSDVYKNEEKRNCDEPKSSNLEPTSCPLVLGLKTYQSVPGSDKSELIEIDDEDSAHPGSSRGREPITHQDLEDSALQKGDSCPTSDTTSITKTSILEQTKPFSACSDQLEEGNSNSGFAVTREESSDVYKNEEKRTCDEPKSSSLEPTSCPLVLGLKTHQSVPGSDKSELIEIDDEDSAGSCGEEESPTLKATFKDNNTTSKTKTTTLKQRQPSFPVPKNLDLLEKGNSNSEVDYSKRLVSSDVSKDERNRNSDGPDHLVETQSPQNTHSSIVSSSAVTAGNNNPEVIEIDDEDLTGICNKETSNMTKYSEETSPHQGNSSPTPTPSSVTGELCIETGDNKIVNGTNHCEIIEIDDEDSEYSSSGEDGDSETSSEESQQSYDTVHSIS</sequence>
<feature type="compositionally biased region" description="Polar residues" evidence="1">
    <location>
        <begin position="1383"/>
        <end position="1399"/>
    </location>
</feature>
<feature type="compositionally biased region" description="Basic and acidic residues" evidence="1">
    <location>
        <begin position="1795"/>
        <end position="1811"/>
    </location>
</feature>
<evidence type="ECO:0000256" key="1">
    <source>
        <dbReference type="SAM" id="MobiDB-lite"/>
    </source>
</evidence>
<reference evidence="2" key="1">
    <citation type="journal article" date="2021" name="Mol. Ecol. Resour.">
        <title>Apolygus lucorum genome provides insights into omnivorousness and mesophyll feeding.</title>
        <authorList>
            <person name="Liu Y."/>
            <person name="Liu H."/>
            <person name="Wang H."/>
            <person name="Huang T."/>
            <person name="Liu B."/>
            <person name="Yang B."/>
            <person name="Yin L."/>
            <person name="Li B."/>
            <person name="Zhang Y."/>
            <person name="Zhang S."/>
            <person name="Jiang F."/>
            <person name="Zhang X."/>
            <person name="Ren Y."/>
            <person name="Wang B."/>
            <person name="Wang S."/>
            <person name="Lu Y."/>
            <person name="Wu K."/>
            <person name="Fan W."/>
            <person name="Wang G."/>
        </authorList>
    </citation>
    <scope>NUCLEOTIDE SEQUENCE</scope>
    <source>
        <strain evidence="2">12Hb</strain>
    </source>
</reference>
<dbReference type="Pfam" id="PF15335">
    <property type="entry name" value="CAAP1"/>
    <property type="match status" value="1"/>
</dbReference>
<organism evidence="2 3">
    <name type="scientific">Apolygus lucorum</name>
    <name type="common">Small green plant bug</name>
    <name type="synonym">Lygocoris lucorum</name>
    <dbReference type="NCBI Taxonomy" id="248454"/>
    <lineage>
        <taxon>Eukaryota</taxon>
        <taxon>Metazoa</taxon>
        <taxon>Ecdysozoa</taxon>
        <taxon>Arthropoda</taxon>
        <taxon>Hexapoda</taxon>
        <taxon>Insecta</taxon>
        <taxon>Pterygota</taxon>
        <taxon>Neoptera</taxon>
        <taxon>Paraneoptera</taxon>
        <taxon>Hemiptera</taxon>
        <taxon>Heteroptera</taxon>
        <taxon>Panheteroptera</taxon>
        <taxon>Cimicomorpha</taxon>
        <taxon>Miridae</taxon>
        <taxon>Mirini</taxon>
        <taxon>Apolygus</taxon>
    </lineage>
</organism>
<feature type="compositionally biased region" description="Polar residues" evidence="1">
    <location>
        <begin position="885"/>
        <end position="901"/>
    </location>
</feature>
<keyword evidence="3" id="KW-1185">Reference proteome</keyword>
<feature type="compositionally biased region" description="Polar residues" evidence="1">
    <location>
        <begin position="469"/>
        <end position="485"/>
    </location>
</feature>
<feature type="compositionally biased region" description="Low complexity" evidence="1">
    <location>
        <begin position="1926"/>
        <end position="1939"/>
    </location>
</feature>
<dbReference type="PANTHER" id="PTHR14740">
    <property type="entry name" value="CASPASE ACTIVITY AND APOPTOSIS INHIBITOR 1"/>
    <property type="match status" value="1"/>
</dbReference>
<feature type="compositionally biased region" description="Basic and acidic residues" evidence="1">
    <location>
        <begin position="1672"/>
        <end position="1692"/>
    </location>
</feature>
<feature type="region of interest" description="Disordered" evidence="1">
    <location>
        <begin position="1378"/>
        <end position="1400"/>
    </location>
</feature>
<name>A0A8S9Y1W1_APOLU</name>
<feature type="compositionally biased region" description="Basic and acidic residues" evidence="1">
    <location>
        <begin position="1548"/>
        <end position="1568"/>
    </location>
</feature>
<comment type="caution">
    <text evidence="2">The sequence shown here is derived from an EMBL/GenBank/DDBJ whole genome shotgun (WGS) entry which is preliminary data.</text>
</comment>
<dbReference type="OrthoDB" id="10064012at2759"/>
<feature type="compositionally biased region" description="Polar residues" evidence="1">
    <location>
        <begin position="1812"/>
        <end position="1836"/>
    </location>
</feature>
<gene>
    <name evidence="2" type="ORF">GE061_009502</name>
</gene>
<feature type="region of interest" description="Disordered" evidence="1">
    <location>
        <begin position="846"/>
        <end position="868"/>
    </location>
</feature>
<feature type="region of interest" description="Disordered" evidence="1">
    <location>
        <begin position="1625"/>
        <end position="1883"/>
    </location>
</feature>
<dbReference type="InterPro" id="IPR038991">
    <property type="entry name" value="CAAP1"/>
</dbReference>
<feature type="compositionally biased region" description="Acidic residues" evidence="1">
    <location>
        <begin position="1722"/>
        <end position="1738"/>
    </location>
</feature>
<feature type="region of interest" description="Disordered" evidence="1">
    <location>
        <begin position="1268"/>
        <end position="1311"/>
    </location>
</feature>
<evidence type="ECO:0000313" key="2">
    <source>
        <dbReference type="EMBL" id="KAF6214759.1"/>
    </source>
</evidence>
<feature type="compositionally biased region" description="Basic and acidic residues" evidence="1">
    <location>
        <begin position="924"/>
        <end position="939"/>
    </location>
</feature>
<feature type="compositionally biased region" description="Basic and acidic residues" evidence="1">
    <location>
        <begin position="904"/>
        <end position="913"/>
    </location>
</feature>
<feature type="compositionally biased region" description="Low complexity" evidence="1">
    <location>
        <begin position="1511"/>
        <end position="1521"/>
    </location>
</feature>
<feature type="compositionally biased region" description="Low complexity" evidence="1">
    <location>
        <begin position="80"/>
        <end position="91"/>
    </location>
</feature>
<dbReference type="GO" id="GO:0042981">
    <property type="term" value="P:regulation of apoptotic process"/>
    <property type="evidence" value="ECO:0007669"/>
    <property type="project" value="InterPro"/>
</dbReference>
<dbReference type="Proteomes" id="UP000466442">
    <property type="component" value="Unassembled WGS sequence"/>
</dbReference>
<feature type="region of interest" description="Disordered" evidence="1">
    <location>
        <begin position="1429"/>
        <end position="1451"/>
    </location>
</feature>
<feature type="compositionally biased region" description="Basic and acidic residues" evidence="1">
    <location>
        <begin position="136"/>
        <end position="167"/>
    </location>
</feature>
<feature type="compositionally biased region" description="Low complexity" evidence="1">
    <location>
        <begin position="1871"/>
        <end position="1881"/>
    </location>
</feature>
<feature type="compositionally biased region" description="Low complexity" evidence="1">
    <location>
        <begin position="1746"/>
        <end position="1760"/>
    </location>
</feature>
<feature type="region of interest" description="Disordered" evidence="1">
    <location>
        <begin position="884"/>
        <end position="939"/>
    </location>
</feature>
<feature type="region of interest" description="Disordered" evidence="1">
    <location>
        <begin position="70"/>
        <end position="167"/>
    </location>
</feature>
<feature type="region of interest" description="Disordered" evidence="1">
    <location>
        <begin position="467"/>
        <end position="507"/>
    </location>
</feature>
<feature type="compositionally biased region" description="Low complexity" evidence="1">
    <location>
        <begin position="1635"/>
        <end position="1646"/>
    </location>
</feature>
<dbReference type="EMBL" id="WIXP02000002">
    <property type="protein sequence ID" value="KAF6214759.1"/>
    <property type="molecule type" value="Genomic_DNA"/>
</dbReference>
<protein>
    <submittedName>
        <fullName evidence="2">Uncharacterized protein</fullName>
    </submittedName>
</protein>
<feature type="region of interest" description="Disordered" evidence="1">
    <location>
        <begin position="1501"/>
        <end position="1521"/>
    </location>
</feature>
<dbReference type="PANTHER" id="PTHR14740:SF3">
    <property type="entry name" value="CASPASE ACTIVITY AND APOPTOSIS INHIBITOR 1"/>
    <property type="match status" value="1"/>
</dbReference>
<proteinExistence type="predicted"/>
<feature type="region of interest" description="Disordered" evidence="1">
    <location>
        <begin position="1900"/>
        <end position="1939"/>
    </location>
</feature>
<accession>A0A8S9Y1W1</accession>
<feature type="compositionally biased region" description="Basic residues" evidence="1">
    <location>
        <begin position="125"/>
        <end position="135"/>
    </location>
</feature>
<evidence type="ECO:0000313" key="3">
    <source>
        <dbReference type="Proteomes" id="UP000466442"/>
    </source>
</evidence>